<keyword evidence="2" id="KW-1185">Reference proteome</keyword>
<name>A0A401Z3Z5_9ACTN</name>
<comment type="caution">
    <text evidence="1">The sequence shown here is derived from an EMBL/GenBank/DDBJ whole genome shotgun (WGS) entry which is preliminary data.</text>
</comment>
<evidence type="ECO:0000313" key="1">
    <source>
        <dbReference type="EMBL" id="GCE01572.1"/>
    </source>
</evidence>
<gene>
    <name evidence="1" type="ORF">EHYA_09338</name>
</gene>
<evidence type="ECO:0000313" key="2">
    <source>
        <dbReference type="Proteomes" id="UP000286931"/>
    </source>
</evidence>
<dbReference type="EMBL" id="BIFH01000050">
    <property type="protein sequence ID" value="GCE01572.1"/>
    <property type="molecule type" value="Genomic_DNA"/>
</dbReference>
<proteinExistence type="predicted"/>
<dbReference type="RefSeq" id="WP_126643190.1">
    <property type="nucleotide sequence ID" value="NZ_BIFH01000050.1"/>
</dbReference>
<sequence length="193" mass="21132">MSRTTTTTATRPGRITYVGRDRRIRALLPRVIAAVRAQDLVLPDTVISTAIGPANVDRAMLTAMRRATDCHDPKDNELDPAPIGPWPADRAAGAVTTPAWRGNAEIVLDRDIVGRTPEDDLIRLLGHHLVHAAQLHAASPVWIAVASHHTGIRKLAPQWLSRRRDQLAADERAAHTLAPTILAAVRHRLPTLF</sequence>
<protein>
    <submittedName>
        <fullName evidence="1">Uncharacterized protein</fullName>
    </submittedName>
</protein>
<dbReference type="AlphaFoldDB" id="A0A401Z3Z5"/>
<reference evidence="1 2" key="1">
    <citation type="submission" date="2018-12" db="EMBL/GenBank/DDBJ databases">
        <title>Draft genome sequence of Embleya hyalina NBRC 13850T.</title>
        <authorList>
            <person name="Komaki H."/>
            <person name="Hosoyama A."/>
            <person name="Kimura A."/>
            <person name="Ichikawa N."/>
            <person name="Tamura T."/>
        </authorList>
    </citation>
    <scope>NUCLEOTIDE SEQUENCE [LARGE SCALE GENOMIC DNA]</scope>
    <source>
        <strain evidence="1 2">NBRC 13850</strain>
    </source>
</reference>
<organism evidence="1 2">
    <name type="scientific">Embleya hyalina</name>
    <dbReference type="NCBI Taxonomy" id="516124"/>
    <lineage>
        <taxon>Bacteria</taxon>
        <taxon>Bacillati</taxon>
        <taxon>Actinomycetota</taxon>
        <taxon>Actinomycetes</taxon>
        <taxon>Kitasatosporales</taxon>
        <taxon>Streptomycetaceae</taxon>
        <taxon>Embleya</taxon>
    </lineage>
</organism>
<dbReference type="Proteomes" id="UP000286931">
    <property type="component" value="Unassembled WGS sequence"/>
</dbReference>
<accession>A0A401Z3Z5</accession>